<dbReference type="SUPFAM" id="SSF52540">
    <property type="entry name" value="P-loop containing nucleoside triphosphate hydrolases"/>
    <property type="match status" value="2"/>
</dbReference>
<feature type="domain" description="Nephrocystin 3-like N-terminal" evidence="3">
    <location>
        <begin position="201"/>
        <end position="347"/>
    </location>
</feature>
<gene>
    <name evidence="4" type="ORF">NP233_g6933</name>
</gene>
<comment type="caution">
    <text evidence="4">The sequence shown here is derived from an EMBL/GenBank/DDBJ whole genome shotgun (WGS) entry which is preliminary data.</text>
</comment>
<name>A0AAD5VSX4_9AGAR</name>
<organism evidence="4 5">
    <name type="scientific">Leucocoprinus birnbaumii</name>
    <dbReference type="NCBI Taxonomy" id="56174"/>
    <lineage>
        <taxon>Eukaryota</taxon>
        <taxon>Fungi</taxon>
        <taxon>Dikarya</taxon>
        <taxon>Basidiomycota</taxon>
        <taxon>Agaricomycotina</taxon>
        <taxon>Agaricomycetes</taxon>
        <taxon>Agaricomycetidae</taxon>
        <taxon>Agaricales</taxon>
        <taxon>Agaricineae</taxon>
        <taxon>Agaricaceae</taxon>
        <taxon>Leucocoprinus</taxon>
    </lineage>
</organism>
<feature type="region of interest" description="Disordered" evidence="2">
    <location>
        <begin position="43"/>
        <end position="124"/>
    </location>
</feature>
<proteinExistence type="predicted"/>
<evidence type="ECO:0000259" key="3">
    <source>
        <dbReference type="Pfam" id="PF24883"/>
    </source>
</evidence>
<dbReference type="PANTHER" id="PTHR10039">
    <property type="entry name" value="AMELOGENIN"/>
    <property type="match status" value="1"/>
</dbReference>
<dbReference type="AlphaFoldDB" id="A0AAD5VSX4"/>
<dbReference type="EMBL" id="JANIEX010000478">
    <property type="protein sequence ID" value="KAJ3566552.1"/>
    <property type="molecule type" value="Genomic_DNA"/>
</dbReference>
<accession>A0AAD5VSX4</accession>
<sequence length="764" mass="86116">MHTADRSRILHAREMNPSDSMDVTLERLPSVISAQQCQKVDNHNILNGHDPMSIDSSSIPGDAHHPSTPGAHGRFTSSSYKLDNVQPAPATVYSSPGLDENQLNNHPASFKSVHGNGHSGYSSGREAQSAFFQASNFAVYNPTFNQFPESIPDMFMENFAEHAITAAVFDSSHRDPPPRCHPGTRLETIECVHRFYDAGGKQKKLLWIVGPAGVGKSAIMQSIAETSPNLGATFFFSAGAYDDPSKVIQTLAYQIAVRHETYRHHLRWKLSSDPTLFSKSMTAQFSAFFTEPFAESMVVTVSHQLLILIDGLDECSGIDEQRRLLHLISTFATTHPHVPLLWTIASRPEPHISSFFNRPSLASVHDQLVLEVNSSGARQDVERYLREELTDIRASHPALSYKLRWPSEPEFLSLAIAADGLFIFATTSLLFINDPTIGDPASQLQLLLKVLDRTTAVLPHTSASPLARLYALYEGILNRVPRHILPDTHRLLLGNGVISKEIDTWGSLMWACSFLGMSPESAYGALHHLHSVLYVPSPFDADHEQIRCHHKSFSDYLLIRFPNVETDWDELQFYCAVRILKDIPEVPSREPFNHVVLHWPEKAVPFKQQRREIYLYASHDLTNSAVLSRYLFGPNEGAIHPDIIHALRTLAIGPDPHEFVSDRGSTYGWFLLESEKQTLACDKLEHDWSYSQRRDGTYRLTKIAECGCECNQPVWNHFSKVKADRPQDRRSFVYVPAHRCGIVIVDWHDGPKQWRFVFPYFCSP</sequence>
<reference evidence="4" key="1">
    <citation type="submission" date="2022-07" db="EMBL/GenBank/DDBJ databases">
        <title>Genome Sequence of Leucocoprinus birnbaumii.</title>
        <authorList>
            <person name="Buettner E."/>
        </authorList>
    </citation>
    <scope>NUCLEOTIDE SEQUENCE</scope>
    <source>
        <strain evidence="4">VT141</strain>
    </source>
</reference>
<feature type="region of interest" description="Disordered" evidence="2">
    <location>
        <begin position="1"/>
        <end position="21"/>
    </location>
</feature>
<dbReference type="Pfam" id="PF24883">
    <property type="entry name" value="NPHP3_N"/>
    <property type="match status" value="1"/>
</dbReference>
<evidence type="ECO:0000313" key="4">
    <source>
        <dbReference type="EMBL" id="KAJ3566552.1"/>
    </source>
</evidence>
<dbReference type="InterPro" id="IPR056884">
    <property type="entry name" value="NPHP3-like_N"/>
</dbReference>
<keyword evidence="1" id="KW-0677">Repeat</keyword>
<dbReference type="Proteomes" id="UP001213000">
    <property type="component" value="Unassembled WGS sequence"/>
</dbReference>
<dbReference type="InterPro" id="IPR027417">
    <property type="entry name" value="P-loop_NTPase"/>
</dbReference>
<protein>
    <recommendedName>
        <fullName evidence="3">Nephrocystin 3-like N-terminal domain-containing protein</fullName>
    </recommendedName>
</protein>
<evidence type="ECO:0000256" key="2">
    <source>
        <dbReference type="SAM" id="MobiDB-lite"/>
    </source>
</evidence>
<evidence type="ECO:0000313" key="5">
    <source>
        <dbReference type="Proteomes" id="UP001213000"/>
    </source>
</evidence>
<feature type="compositionally biased region" description="Basic and acidic residues" evidence="2">
    <location>
        <begin position="1"/>
        <end position="16"/>
    </location>
</feature>
<keyword evidence="5" id="KW-1185">Reference proteome</keyword>
<evidence type="ECO:0000256" key="1">
    <source>
        <dbReference type="ARBA" id="ARBA00022737"/>
    </source>
</evidence>
<dbReference type="Gene3D" id="3.40.50.300">
    <property type="entry name" value="P-loop containing nucleotide triphosphate hydrolases"/>
    <property type="match status" value="1"/>
</dbReference>